<dbReference type="InterPro" id="IPR003726">
    <property type="entry name" value="HCY_dom"/>
</dbReference>
<accession>X1CVF8</accession>
<dbReference type="Pfam" id="PF02574">
    <property type="entry name" value="S-methyl_trans"/>
    <property type="match status" value="1"/>
</dbReference>
<organism evidence="4">
    <name type="scientific">marine sediment metagenome</name>
    <dbReference type="NCBI Taxonomy" id="412755"/>
    <lineage>
        <taxon>unclassified sequences</taxon>
        <taxon>metagenomes</taxon>
        <taxon>ecological metagenomes</taxon>
    </lineage>
</organism>
<dbReference type="InterPro" id="IPR036589">
    <property type="entry name" value="HCY_dom_sf"/>
</dbReference>
<evidence type="ECO:0000313" key="4">
    <source>
        <dbReference type="EMBL" id="GAH00080.1"/>
    </source>
</evidence>
<dbReference type="PROSITE" id="PS50970">
    <property type="entry name" value="HCY"/>
    <property type="match status" value="1"/>
</dbReference>
<dbReference type="EMBL" id="BART01021422">
    <property type="protein sequence ID" value="GAH00080.1"/>
    <property type="molecule type" value="Genomic_DNA"/>
</dbReference>
<evidence type="ECO:0000256" key="2">
    <source>
        <dbReference type="ARBA" id="ARBA00022679"/>
    </source>
</evidence>
<protein>
    <recommendedName>
        <fullName evidence="3">Hcy-binding domain-containing protein</fullName>
    </recommendedName>
</protein>
<name>X1CVF8_9ZZZZ</name>
<gene>
    <name evidence="4" type="ORF">S01H4_39528</name>
</gene>
<dbReference type="GO" id="GO:0032259">
    <property type="term" value="P:methylation"/>
    <property type="evidence" value="ECO:0007669"/>
    <property type="project" value="UniProtKB-KW"/>
</dbReference>
<proteinExistence type="predicted"/>
<evidence type="ECO:0000256" key="1">
    <source>
        <dbReference type="ARBA" id="ARBA00022603"/>
    </source>
</evidence>
<sequence length="33" mass="3604">IKEMMDLGVKIVGGCCGTSPQTINEIRKIIDKI</sequence>
<feature type="domain" description="Hcy-binding" evidence="3">
    <location>
        <begin position="1"/>
        <end position="30"/>
    </location>
</feature>
<keyword evidence="2" id="KW-0808">Transferase</keyword>
<evidence type="ECO:0000259" key="3">
    <source>
        <dbReference type="PROSITE" id="PS50970"/>
    </source>
</evidence>
<dbReference type="SUPFAM" id="SSF82282">
    <property type="entry name" value="Homocysteine S-methyltransferase"/>
    <property type="match status" value="1"/>
</dbReference>
<dbReference type="GO" id="GO:0008168">
    <property type="term" value="F:methyltransferase activity"/>
    <property type="evidence" value="ECO:0007669"/>
    <property type="project" value="UniProtKB-KW"/>
</dbReference>
<dbReference type="AlphaFoldDB" id="X1CVF8"/>
<comment type="caution">
    <text evidence="4">The sequence shown here is derived from an EMBL/GenBank/DDBJ whole genome shotgun (WGS) entry which is preliminary data.</text>
</comment>
<dbReference type="Gene3D" id="3.20.20.330">
    <property type="entry name" value="Homocysteine-binding-like domain"/>
    <property type="match status" value="1"/>
</dbReference>
<keyword evidence="1" id="KW-0489">Methyltransferase</keyword>
<feature type="non-terminal residue" evidence="4">
    <location>
        <position position="1"/>
    </location>
</feature>
<reference evidence="4" key="1">
    <citation type="journal article" date="2014" name="Front. Microbiol.">
        <title>High frequency of phylogenetically diverse reductive dehalogenase-homologous genes in deep subseafloor sedimentary metagenomes.</title>
        <authorList>
            <person name="Kawai M."/>
            <person name="Futagami T."/>
            <person name="Toyoda A."/>
            <person name="Takaki Y."/>
            <person name="Nishi S."/>
            <person name="Hori S."/>
            <person name="Arai W."/>
            <person name="Tsubouchi T."/>
            <person name="Morono Y."/>
            <person name="Uchiyama I."/>
            <person name="Ito T."/>
            <person name="Fujiyama A."/>
            <person name="Inagaki F."/>
            <person name="Takami H."/>
        </authorList>
    </citation>
    <scope>NUCLEOTIDE SEQUENCE</scope>
    <source>
        <strain evidence="4">Expedition CK06-06</strain>
    </source>
</reference>